<dbReference type="EMBL" id="APVH01000028">
    <property type="protein sequence ID" value="EPX81879.1"/>
    <property type="molecule type" value="Genomic_DNA"/>
</dbReference>
<protein>
    <submittedName>
        <fullName evidence="3">Uncharacterized protein</fullName>
    </submittedName>
</protein>
<sequence length="84" mass="8629">MTGHRDTALSGHPARSPQPTDAAGLLLRQGLTVSGWALLLATPTLWVLPGSSTAPALMLMKLGLSAFLLTSGLFCIMGGRGALD</sequence>
<keyword evidence="2" id="KW-0472">Membrane</keyword>
<dbReference type="RefSeq" id="WP_020040239.1">
    <property type="nucleotide sequence ID" value="NZ_KE557276.1"/>
</dbReference>
<organism evidence="3 4">
    <name type="scientific">Salipiger mucosus DSM 16094</name>
    <dbReference type="NCBI Taxonomy" id="1123237"/>
    <lineage>
        <taxon>Bacteria</taxon>
        <taxon>Pseudomonadati</taxon>
        <taxon>Pseudomonadota</taxon>
        <taxon>Alphaproteobacteria</taxon>
        <taxon>Rhodobacterales</taxon>
        <taxon>Roseobacteraceae</taxon>
        <taxon>Salipiger</taxon>
    </lineage>
</organism>
<evidence type="ECO:0000313" key="3">
    <source>
        <dbReference type="EMBL" id="EPX81879.1"/>
    </source>
</evidence>
<evidence type="ECO:0000256" key="2">
    <source>
        <dbReference type="SAM" id="Phobius"/>
    </source>
</evidence>
<feature type="region of interest" description="Disordered" evidence="1">
    <location>
        <begin position="1"/>
        <end position="21"/>
    </location>
</feature>
<name>S9S6P4_9RHOB</name>
<evidence type="ECO:0000256" key="1">
    <source>
        <dbReference type="SAM" id="MobiDB-lite"/>
    </source>
</evidence>
<gene>
    <name evidence="3" type="ORF">Salmuc_00193</name>
</gene>
<reference evidence="4" key="1">
    <citation type="journal article" date="2014" name="Stand. Genomic Sci.">
        <title>Genome sequence of the exopolysaccharide-producing Salipiger mucosus type strain (DSM 16094(T)), a moderately halophilic member of the Roseobacter clade.</title>
        <authorList>
            <person name="Riedel T."/>
            <person name="Spring S."/>
            <person name="Fiebig A."/>
            <person name="Petersen J."/>
            <person name="Kyrpides N.C."/>
            <person name="Goker M."/>
            <person name="Klenk H.P."/>
        </authorList>
    </citation>
    <scope>NUCLEOTIDE SEQUENCE [LARGE SCALE GENOMIC DNA]</scope>
    <source>
        <strain evidence="4">DSM 16094</strain>
    </source>
</reference>
<dbReference type="AlphaFoldDB" id="S9S6P4"/>
<dbReference type="HOGENOM" id="CLU_2525610_0_0_5"/>
<feature type="transmembrane region" description="Helical" evidence="2">
    <location>
        <begin position="54"/>
        <end position="76"/>
    </location>
</feature>
<dbReference type="Proteomes" id="UP000015347">
    <property type="component" value="Unassembled WGS sequence"/>
</dbReference>
<dbReference type="STRING" id="1123237.Salmuc_00193"/>
<dbReference type="OrthoDB" id="7860996at2"/>
<proteinExistence type="predicted"/>
<comment type="caution">
    <text evidence="3">The sequence shown here is derived from an EMBL/GenBank/DDBJ whole genome shotgun (WGS) entry which is preliminary data.</text>
</comment>
<accession>S9S6P4</accession>
<evidence type="ECO:0000313" key="4">
    <source>
        <dbReference type="Proteomes" id="UP000015347"/>
    </source>
</evidence>
<keyword evidence="2" id="KW-0812">Transmembrane</keyword>
<keyword evidence="2" id="KW-1133">Transmembrane helix</keyword>
<keyword evidence="4" id="KW-1185">Reference proteome</keyword>
<feature type="transmembrane region" description="Helical" evidence="2">
    <location>
        <begin position="25"/>
        <end position="48"/>
    </location>
</feature>